<dbReference type="CDD" id="cd00685">
    <property type="entry name" value="Trans_IPPS_HT"/>
    <property type="match status" value="1"/>
</dbReference>
<reference evidence="11" key="1">
    <citation type="submission" date="2021-10" db="EMBL/GenBank/DDBJ databases">
        <title>Melipona bicolor Genome sequencing and assembly.</title>
        <authorList>
            <person name="Araujo N.S."/>
            <person name="Arias M.C."/>
        </authorList>
    </citation>
    <scope>NUCLEOTIDE SEQUENCE</scope>
    <source>
        <strain evidence="11">USP_2M_L1-L4_2017</strain>
        <tissue evidence="11">Whole body</tissue>
    </source>
</reference>
<keyword evidence="4" id="KW-0479">Metal-binding</keyword>
<dbReference type="AlphaFoldDB" id="A0AA40GCU8"/>
<dbReference type="Pfam" id="PF00348">
    <property type="entry name" value="polyprenyl_synt"/>
    <property type="match status" value="1"/>
</dbReference>
<evidence type="ECO:0000313" key="12">
    <source>
        <dbReference type="Proteomes" id="UP001177670"/>
    </source>
</evidence>
<dbReference type="GO" id="GO:0046872">
    <property type="term" value="F:metal ion binding"/>
    <property type="evidence" value="ECO:0007669"/>
    <property type="project" value="UniProtKB-KW"/>
</dbReference>
<dbReference type="GO" id="GO:0042811">
    <property type="term" value="P:pheromone biosynthetic process"/>
    <property type="evidence" value="ECO:0007669"/>
    <property type="project" value="UniProtKB-ARBA"/>
</dbReference>
<keyword evidence="3 9" id="KW-0808">Transferase</keyword>
<dbReference type="InterPro" id="IPR033749">
    <property type="entry name" value="Polyprenyl_synt_CS"/>
</dbReference>
<dbReference type="InterPro" id="IPR000092">
    <property type="entry name" value="Polyprenyl_synt"/>
</dbReference>
<evidence type="ECO:0000256" key="3">
    <source>
        <dbReference type="ARBA" id="ARBA00022679"/>
    </source>
</evidence>
<dbReference type="SUPFAM" id="SSF48576">
    <property type="entry name" value="Terpenoid synthases"/>
    <property type="match status" value="1"/>
</dbReference>
<dbReference type="EMBL" id="JAHYIQ010000001">
    <property type="protein sequence ID" value="KAK1135522.1"/>
    <property type="molecule type" value="Genomic_DNA"/>
</dbReference>
<dbReference type="PANTHER" id="PTHR11525:SF0">
    <property type="entry name" value="FARNESYL PYROPHOSPHATE SYNTHASE"/>
    <property type="match status" value="1"/>
</dbReference>
<organism evidence="11 12">
    <name type="scientific">Melipona bicolor</name>
    <dbReference type="NCBI Taxonomy" id="60889"/>
    <lineage>
        <taxon>Eukaryota</taxon>
        <taxon>Metazoa</taxon>
        <taxon>Ecdysozoa</taxon>
        <taxon>Arthropoda</taxon>
        <taxon>Hexapoda</taxon>
        <taxon>Insecta</taxon>
        <taxon>Pterygota</taxon>
        <taxon>Neoptera</taxon>
        <taxon>Endopterygota</taxon>
        <taxon>Hymenoptera</taxon>
        <taxon>Apocrita</taxon>
        <taxon>Aculeata</taxon>
        <taxon>Apoidea</taxon>
        <taxon>Anthophila</taxon>
        <taxon>Apidae</taxon>
        <taxon>Melipona</taxon>
    </lineage>
</organism>
<keyword evidence="10" id="KW-1133">Transmembrane helix</keyword>
<dbReference type="SFLD" id="SFLDS00005">
    <property type="entry name" value="Isoprenoid_Synthase_Type_I"/>
    <property type="match status" value="1"/>
</dbReference>
<evidence type="ECO:0000256" key="4">
    <source>
        <dbReference type="ARBA" id="ARBA00022723"/>
    </source>
</evidence>
<dbReference type="Gene3D" id="1.10.600.10">
    <property type="entry name" value="Farnesyl Diphosphate Synthase"/>
    <property type="match status" value="1"/>
</dbReference>
<gene>
    <name evidence="11" type="ORF">K0M31_000109</name>
</gene>
<keyword evidence="6" id="KW-0414">Isoprene biosynthesis</keyword>
<evidence type="ECO:0000256" key="10">
    <source>
        <dbReference type="SAM" id="Phobius"/>
    </source>
</evidence>
<evidence type="ECO:0000256" key="2">
    <source>
        <dbReference type="ARBA" id="ARBA00006706"/>
    </source>
</evidence>
<keyword evidence="10" id="KW-0472">Membrane</keyword>
<evidence type="ECO:0000256" key="8">
    <source>
        <dbReference type="ARBA" id="ARBA00034546"/>
    </source>
</evidence>
<proteinExistence type="inferred from homology"/>
<comment type="cofactor">
    <cofactor evidence="1">
        <name>Mg(2+)</name>
        <dbReference type="ChEBI" id="CHEBI:18420"/>
    </cofactor>
</comment>
<evidence type="ECO:0000256" key="7">
    <source>
        <dbReference type="ARBA" id="ARBA00033740"/>
    </source>
</evidence>
<comment type="pathway">
    <text evidence="7">Pheromone biosynthesis.</text>
</comment>
<dbReference type="SFLD" id="SFLDG01017">
    <property type="entry name" value="Polyprenyl_Transferase_Like"/>
    <property type="match status" value="1"/>
</dbReference>
<keyword evidence="5" id="KW-0460">Magnesium</keyword>
<evidence type="ECO:0000256" key="1">
    <source>
        <dbReference type="ARBA" id="ARBA00001946"/>
    </source>
</evidence>
<keyword evidence="12" id="KW-1185">Reference proteome</keyword>
<dbReference type="GO" id="GO:0045337">
    <property type="term" value="P:farnesyl diphosphate biosynthetic process"/>
    <property type="evidence" value="ECO:0007669"/>
    <property type="project" value="TreeGrafter"/>
</dbReference>
<dbReference type="Proteomes" id="UP001177670">
    <property type="component" value="Unassembled WGS sequence"/>
</dbReference>
<accession>A0AA40GCU8</accession>
<comment type="similarity">
    <text evidence="2 9">Belongs to the FPP/GGPP synthase family.</text>
</comment>
<dbReference type="InterPro" id="IPR008949">
    <property type="entry name" value="Isoprenoid_synthase_dom_sf"/>
</dbReference>
<dbReference type="GO" id="GO:0004337">
    <property type="term" value="F:(2E,6E)-farnesyl diphosphate synthase activity"/>
    <property type="evidence" value="ECO:0007669"/>
    <property type="project" value="TreeGrafter"/>
</dbReference>
<comment type="caution">
    <text evidence="11">The sequence shown here is derived from an EMBL/GenBank/DDBJ whole genome shotgun (WGS) entry which is preliminary data.</text>
</comment>
<keyword evidence="10" id="KW-0812">Transmembrane</keyword>
<protein>
    <recommendedName>
        <fullName evidence="8">Farnesyl pyrophosphate synthase</fullName>
    </recommendedName>
</protein>
<dbReference type="InterPro" id="IPR039702">
    <property type="entry name" value="FPS1-like"/>
</dbReference>
<dbReference type="PANTHER" id="PTHR11525">
    <property type="entry name" value="FARNESYL-PYROPHOSPHATE SYNTHETASE"/>
    <property type="match status" value="1"/>
</dbReference>
<evidence type="ECO:0000256" key="9">
    <source>
        <dbReference type="RuleBase" id="RU004466"/>
    </source>
</evidence>
<feature type="transmembrane region" description="Helical" evidence="10">
    <location>
        <begin position="12"/>
        <end position="33"/>
    </location>
</feature>
<name>A0AA40GCU8_9HYME</name>
<sequence length="458" mass="53277">MRHKKQSTKHERLNYSLLFYTTKLQIYTIFVHVKMSCILPKYVTLSLFRRNISQSSFNAINIRNGASWWIHKKSNARYFQYNINKFSLECFRPKNVDIRTYSVPLNASYVSIKDESRELMAVWPDILRDLTTANRHNDVPDVTKWLAKVLQYNVPGGGKQRALMVVQAYKSFVPPDQLTEDNLRLARILGWCTELLQAFFLVSDDIEDHATMRRNQPCWYLCNGIGLTAINDSIMIEMCLYELLKKYFKTKECYLDLIEQFLSATFKTEMGQCLDLLSTNFGNKPNLLFFTMDRYNSLVKYKTAYYTFVLPVTLAMSFAGIKDPEMYRQAKTILLEMGHLFQVRDDYLDCYGDVKSTGKVGTDISEGKCSWLITVALQRATPEQRKALEECYGDSDPEKINRVKQLYQEIGISNTFAIYEEETHNLLNTHIQQISRGLPHDFFLKTLNRACSKIGRKD</sequence>
<dbReference type="GO" id="GO:0005737">
    <property type="term" value="C:cytoplasm"/>
    <property type="evidence" value="ECO:0007669"/>
    <property type="project" value="TreeGrafter"/>
</dbReference>
<evidence type="ECO:0000256" key="5">
    <source>
        <dbReference type="ARBA" id="ARBA00022842"/>
    </source>
</evidence>
<dbReference type="PROSITE" id="PS00444">
    <property type="entry name" value="POLYPRENYL_SYNTHASE_2"/>
    <property type="match status" value="1"/>
</dbReference>
<dbReference type="FunFam" id="1.10.600.10:FF:000021">
    <property type="entry name" value="Farnesyl pyrophosphate synthase"/>
    <property type="match status" value="1"/>
</dbReference>
<evidence type="ECO:0000256" key="6">
    <source>
        <dbReference type="ARBA" id="ARBA00023229"/>
    </source>
</evidence>
<dbReference type="GO" id="GO:0004161">
    <property type="term" value="F:dimethylallyltranstransferase activity"/>
    <property type="evidence" value="ECO:0007669"/>
    <property type="project" value="TreeGrafter"/>
</dbReference>
<evidence type="ECO:0000313" key="11">
    <source>
        <dbReference type="EMBL" id="KAK1135522.1"/>
    </source>
</evidence>